<accession>A0A191WGI7</accession>
<evidence type="ECO:0000256" key="1">
    <source>
        <dbReference type="SAM" id="Phobius"/>
    </source>
</evidence>
<keyword evidence="1" id="KW-0472">Membrane</keyword>
<dbReference type="EMBL" id="CP013979">
    <property type="protein sequence ID" value="ANJ27371.1"/>
    <property type="molecule type" value="Genomic_DNA"/>
</dbReference>
<proteinExistence type="predicted"/>
<reference evidence="2 3" key="1">
    <citation type="journal article" date="2016" name="Int. J. Syst. Evol. Microbiol.">
        <title>Agromyces aureus sp. nov., isolated from the rhizosphere of Salix caprea L. grown in a heavy-metal-contaminated soil.</title>
        <authorList>
            <person name="Corretto E."/>
            <person name="Antonielli L."/>
            <person name="Sessitsch A."/>
            <person name="Compant S."/>
            <person name="Gorfer M."/>
            <person name="Kuffner M."/>
            <person name="Brader G."/>
        </authorList>
    </citation>
    <scope>NUCLEOTIDE SEQUENCE [LARGE SCALE GENOMIC DNA]</scope>
    <source>
        <strain evidence="2 3">AR33</strain>
    </source>
</reference>
<dbReference type="AlphaFoldDB" id="A0A191WGI7"/>
<dbReference type="Proteomes" id="UP000078437">
    <property type="component" value="Chromosome"/>
</dbReference>
<organism evidence="2 3">
    <name type="scientific">Agromyces aureus</name>
    <dbReference type="NCBI Taxonomy" id="453304"/>
    <lineage>
        <taxon>Bacteria</taxon>
        <taxon>Bacillati</taxon>
        <taxon>Actinomycetota</taxon>
        <taxon>Actinomycetes</taxon>
        <taxon>Micrococcales</taxon>
        <taxon>Microbacteriaceae</taxon>
        <taxon>Agromyces</taxon>
    </lineage>
</organism>
<keyword evidence="1" id="KW-1133">Transmembrane helix</keyword>
<dbReference type="STRING" id="453304.ATC03_12250"/>
<protein>
    <recommendedName>
        <fullName evidence="4">Integral membrane protein</fullName>
    </recommendedName>
</protein>
<evidence type="ECO:0000313" key="3">
    <source>
        <dbReference type="Proteomes" id="UP000078437"/>
    </source>
</evidence>
<evidence type="ECO:0008006" key="4">
    <source>
        <dbReference type="Google" id="ProtNLM"/>
    </source>
</evidence>
<dbReference type="InterPro" id="IPR046094">
    <property type="entry name" value="DUF6112"/>
</dbReference>
<dbReference type="RefSeq" id="WP_067877438.1">
    <property type="nucleotide sequence ID" value="NZ_CP013979.1"/>
</dbReference>
<keyword evidence="1" id="KW-0812">Transmembrane</keyword>
<sequence length="88" mass="8913">MDIFPDFGAVGAAAELRSIIGALMTYVLIFAVLMLIISAVTWALASSNGHVQTATRARIGVLVAAGSTALAGCGIAWANFLLSVGSGM</sequence>
<gene>
    <name evidence="2" type="ORF">ATC03_12250</name>
</gene>
<dbReference type="Pfam" id="PF19607">
    <property type="entry name" value="DUF6112"/>
    <property type="match status" value="1"/>
</dbReference>
<dbReference type="KEGG" id="agy:ATC03_12250"/>
<evidence type="ECO:0000313" key="2">
    <source>
        <dbReference type="EMBL" id="ANJ27371.1"/>
    </source>
</evidence>
<keyword evidence="3" id="KW-1185">Reference proteome</keyword>
<reference evidence="3" key="2">
    <citation type="submission" date="2016-01" db="EMBL/GenBank/DDBJ databases">
        <title>Complete genome sequence of Agromyces aureus AR33T and comparison with related organisms.</title>
        <authorList>
            <person name="Corretto E."/>
            <person name="Antonielli L."/>
            <person name="Sessitsch A."/>
            <person name="Brader G."/>
        </authorList>
    </citation>
    <scope>NUCLEOTIDE SEQUENCE [LARGE SCALE GENOMIC DNA]</scope>
    <source>
        <strain evidence="3">AR33</strain>
    </source>
</reference>
<feature type="transmembrane region" description="Helical" evidence="1">
    <location>
        <begin position="20"/>
        <end position="45"/>
    </location>
</feature>
<name>A0A191WGI7_9MICO</name>
<feature type="transmembrane region" description="Helical" evidence="1">
    <location>
        <begin position="57"/>
        <end position="82"/>
    </location>
</feature>
<dbReference type="OrthoDB" id="4774950at2"/>